<feature type="compositionally biased region" description="Gly residues" evidence="1">
    <location>
        <begin position="180"/>
        <end position="193"/>
    </location>
</feature>
<accession>A0A1V8TMY7</accession>
<dbReference type="InParanoid" id="A0A1V8TMY7"/>
<feature type="chain" id="PRO_5011986093" evidence="2">
    <location>
        <begin position="22"/>
        <end position="476"/>
    </location>
</feature>
<feature type="signal peptide" evidence="2">
    <location>
        <begin position="1"/>
        <end position="21"/>
    </location>
</feature>
<evidence type="ECO:0000313" key="4">
    <source>
        <dbReference type="Proteomes" id="UP000192596"/>
    </source>
</evidence>
<protein>
    <submittedName>
        <fullName evidence="3">Uncharacterized protein</fullName>
    </submittedName>
</protein>
<comment type="caution">
    <text evidence="3">The sequence shown here is derived from an EMBL/GenBank/DDBJ whole genome shotgun (WGS) entry which is preliminary data.</text>
</comment>
<feature type="compositionally biased region" description="Low complexity" evidence="1">
    <location>
        <begin position="145"/>
        <end position="155"/>
    </location>
</feature>
<dbReference type="EMBL" id="NAJO01000004">
    <property type="protein sequence ID" value="OQO12611.1"/>
    <property type="molecule type" value="Genomic_DNA"/>
</dbReference>
<evidence type="ECO:0000256" key="2">
    <source>
        <dbReference type="SAM" id="SignalP"/>
    </source>
</evidence>
<feature type="compositionally biased region" description="Basic and acidic residues" evidence="1">
    <location>
        <begin position="298"/>
        <end position="307"/>
    </location>
</feature>
<name>A0A1V8TMY7_9PEZI</name>
<reference evidence="4" key="1">
    <citation type="submission" date="2017-03" db="EMBL/GenBank/DDBJ databases">
        <title>Genomes of endolithic fungi from Antarctica.</title>
        <authorList>
            <person name="Coleine C."/>
            <person name="Masonjones S."/>
            <person name="Stajich J.E."/>
        </authorList>
    </citation>
    <scope>NUCLEOTIDE SEQUENCE [LARGE SCALE GENOMIC DNA]</scope>
    <source>
        <strain evidence="4">CCFEE 5527</strain>
    </source>
</reference>
<evidence type="ECO:0000256" key="1">
    <source>
        <dbReference type="SAM" id="MobiDB-lite"/>
    </source>
</evidence>
<dbReference type="AlphaFoldDB" id="A0A1V8TMY7"/>
<evidence type="ECO:0000313" key="3">
    <source>
        <dbReference type="EMBL" id="OQO12611.1"/>
    </source>
</evidence>
<keyword evidence="4" id="KW-1185">Reference proteome</keyword>
<organism evidence="3 4">
    <name type="scientific">Cryoendolithus antarcticus</name>
    <dbReference type="NCBI Taxonomy" id="1507870"/>
    <lineage>
        <taxon>Eukaryota</taxon>
        <taxon>Fungi</taxon>
        <taxon>Dikarya</taxon>
        <taxon>Ascomycota</taxon>
        <taxon>Pezizomycotina</taxon>
        <taxon>Dothideomycetes</taxon>
        <taxon>Dothideomycetidae</taxon>
        <taxon>Cladosporiales</taxon>
        <taxon>Cladosporiaceae</taxon>
        <taxon>Cryoendolithus</taxon>
    </lineage>
</organism>
<keyword evidence="2" id="KW-0732">Signal</keyword>
<proteinExistence type="predicted"/>
<sequence>MTVFTMKNILLIAQLTSFALASGSLEEVTTIAAAPTMQLASAEPTALIPNHVDPNNLPPAWPKPISSITSTHNHTTASTSAATAVHPPTTTYLTNVHVPTTTAATDTYPPGPAAFYSTGVNLGAAAKSSGLTTSSSCTSTKITSKSTHTMTTTHTIPALPPSEVTLPVQSQHGGEHHESGLGGGMVNGTGVAHGTGTKKHWPTQPAGHHGKPPGVAGVHPSGMPSSHCEHETGTTQHKPTRAAGRHERPQGQDCAHPSGMSNAQVRYGTGAAPAKSTQSPWEPGHPMGPPPGVSPKEWQQHGGEHGQGRQAGQHSYPGVDGTGTFVWAPAPHTTTLKAPGTTIYTSTRTIFLTVFATATTHATTTLLPLADADMTSIWTPDVWSSQHRNSTQHKNGPTAFAGHAAPTGLPAARANCTMTFTKRPEFFECTSTKYQSTTTTFMDCHGCTGKHVTTVIGKDAHVCPTHTPHITLSIYT</sequence>
<gene>
    <name evidence="3" type="ORF">B0A48_02073</name>
</gene>
<feature type="region of interest" description="Disordered" evidence="1">
    <location>
        <begin position="145"/>
        <end position="322"/>
    </location>
</feature>
<dbReference type="Proteomes" id="UP000192596">
    <property type="component" value="Unassembled WGS sequence"/>
</dbReference>